<dbReference type="Gene3D" id="1.50.10.10">
    <property type="match status" value="1"/>
</dbReference>
<sequence length="96" mass="10592">MRRCGVQTQTALSLANIHDLHPEGTMETSLGSLNKLIQDKNYHICTGFIGSQIICRALTKAGGNKTASLVFLQKSYSGWLYPVTMKIFATRWKSGS</sequence>
<keyword evidence="3" id="KW-1185">Reference proteome</keyword>
<feature type="domain" description="Alpha-L-rhamnosidase six-hairpin glycosidase" evidence="1">
    <location>
        <begin position="4"/>
        <end position="85"/>
    </location>
</feature>
<dbReference type="EMBL" id="JAPFFF010000037">
    <property type="protein sequence ID" value="KAK8842822.1"/>
    <property type="molecule type" value="Genomic_DNA"/>
</dbReference>
<dbReference type="InterPro" id="IPR012341">
    <property type="entry name" value="6hp_glycosidase-like_sf"/>
</dbReference>
<reference evidence="2 3" key="1">
    <citation type="submission" date="2024-04" db="EMBL/GenBank/DDBJ databases">
        <title>Tritrichomonas musculus Genome.</title>
        <authorList>
            <person name="Alves-Ferreira E."/>
            <person name="Grigg M."/>
            <person name="Lorenzi H."/>
            <person name="Galac M."/>
        </authorList>
    </citation>
    <scope>NUCLEOTIDE SEQUENCE [LARGE SCALE GENOMIC DNA]</scope>
    <source>
        <strain evidence="2 3">EAF2021</strain>
    </source>
</reference>
<comment type="caution">
    <text evidence="2">The sequence shown here is derived from an EMBL/GenBank/DDBJ whole genome shotgun (WGS) entry which is preliminary data.</text>
</comment>
<dbReference type="InterPro" id="IPR035396">
    <property type="entry name" value="Bac_rhamnosid6H"/>
</dbReference>
<evidence type="ECO:0000259" key="1">
    <source>
        <dbReference type="Pfam" id="PF17389"/>
    </source>
</evidence>
<gene>
    <name evidence="2" type="ORF">M9Y10_025688</name>
</gene>
<dbReference type="PANTHER" id="PTHR33307">
    <property type="entry name" value="ALPHA-RHAMNOSIDASE (EUROFUNG)"/>
    <property type="match status" value="1"/>
</dbReference>
<dbReference type="Proteomes" id="UP001470230">
    <property type="component" value="Unassembled WGS sequence"/>
</dbReference>
<protein>
    <recommendedName>
        <fullName evidence="1">Alpha-L-rhamnosidase six-hairpin glycosidase domain-containing protein</fullName>
    </recommendedName>
</protein>
<evidence type="ECO:0000313" key="3">
    <source>
        <dbReference type="Proteomes" id="UP001470230"/>
    </source>
</evidence>
<evidence type="ECO:0000313" key="2">
    <source>
        <dbReference type="EMBL" id="KAK8842822.1"/>
    </source>
</evidence>
<dbReference type="PANTHER" id="PTHR33307:SF6">
    <property type="entry name" value="ALPHA-RHAMNOSIDASE (EUROFUNG)-RELATED"/>
    <property type="match status" value="1"/>
</dbReference>
<proteinExistence type="predicted"/>
<accession>A0ABR2HBA0</accession>
<organism evidence="2 3">
    <name type="scientific">Tritrichomonas musculus</name>
    <dbReference type="NCBI Taxonomy" id="1915356"/>
    <lineage>
        <taxon>Eukaryota</taxon>
        <taxon>Metamonada</taxon>
        <taxon>Parabasalia</taxon>
        <taxon>Tritrichomonadida</taxon>
        <taxon>Tritrichomonadidae</taxon>
        <taxon>Tritrichomonas</taxon>
    </lineage>
</organism>
<dbReference type="InterPro" id="IPR016007">
    <property type="entry name" value="Alpha_rhamnosid"/>
</dbReference>
<dbReference type="Pfam" id="PF17389">
    <property type="entry name" value="Bac_rhamnosid6H"/>
    <property type="match status" value="1"/>
</dbReference>
<name>A0ABR2HBA0_9EUKA</name>